<evidence type="ECO:0000313" key="3">
    <source>
        <dbReference type="Proteomes" id="UP000295060"/>
    </source>
</evidence>
<comment type="caution">
    <text evidence="2">The sequence shown here is derived from an EMBL/GenBank/DDBJ whole genome shotgun (WGS) entry which is preliminary data.</text>
</comment>
<keyword evidence="1" id="KW-0812">Transmembrane</keyword>
<evidence type="ECO:0000313" key="2">
    <source>
        <dbReference type="EMBL" id="TDW88387.1"/>
    </source>
</evidence>
<keyword evidence="1" id="KW-1133">Transmembrane helix</keyword>
<protein>
    <recommendedName>
        <fullName evidence="4">DoxX family protein</fullName>
    </recommendedName>
</protein>
<name>A0ABY2FCN9_9ACTN</name>
<keyword evidence="1" id="KW-0472">Membrane</keyword>
<dbReference type="EMBL" id="SODU01000003">
    <property type="protein sequence ID" value="TDW88387.1"/>
    <property type="molecule type" value="Genomic_DNA"/>
</dbReference>
<reference evidence="2 3" key="1">
    <citation type="submission" date="2019-03" db="EMBL/GenBank/DDBJ databases">
        <title>Genomic Encyclopedia of Type Strains, Phase III (KMG-III): the genomes of soil and plant-associated and newly described type strains.</title>
        <authorList>
            <person name="Whitman W."/>
        </authorList>
    </citation>
    <scope>NUCLEOTIDE SEQUENCE [LARGE SCALE GENOMIC DNA]</scope>
    <source>
        <strain evidence="2 3">VKMAc-2574</strain>
    </source>
</reference>
<sequence>MSGRSNTASRDVRTPSPGRDQELTVRRMNVMRLGYAFMGMGLAIVKWPVLVQDVRSLPVMEGVVACLLTAMSLLAFLGLRYPVRMLPILLFEVTWKVIWLGTVAIPHLIANDLSTEARDVLFNCTFIVVIVAVIPWRYAWQRYVRTPGDPWR</sequence>
<proteinExistence type="predicted"/>
<feature type="transmembrane region" description="Helical" evidence="1">
    <location>
        <begin position="62"/>
        <end position="81"/>
    </location>
</feature>
<evidence type="ECO:0000256" key="1">
    <source>
        <dbReference type="SAM" id="Phobius"/>
    </source>
</evidence>
<organism evidence="2 3">
    <name type="scientific">Kribbella pratensis</name>
    <dbReference type="NCBI Taxonomy" id="2512112"/>
    <lineage>
        <taxon>Bacteria</taxon>
        <taxon>Bacillati</taxon>
        <taxon>Actinomycetota</taxon>
        <taxon>Actinomycetes</taxon>
        <taxon>Propionibacteriales</taxon>
        <taxon>Kribbellaceae</taxon>
        <taxon>Kribbella</taxon>
    </lineage>
</organism>
<feature type="transmembrane region" description="Helical" evidence="1">
    <location>
        <begin position="88"/>
        <end position="108"/>
    </location>
</feature>
<feature type="transmembrane region" description="Helical" evidence="1">
    <location>
        <begin position="120"/>
        <end position="140"/>
    </location>
</feature>
<feature type="transmembrane region" description="Helical" evidence="1">
    <location>
        <begin position="33"/>
        <end position="50"/>
    </location>
</feature>
<evidence type="ECO:0008006" key="4">
    <source>
        <dbReference type="Google" id="ProtNLM"/>
    </source>
</evidence>
<accession>A0ABY2FCN9</accession>
<dbReference type="Proteomes" id="UP000295060">
    <property type="component" value="Unassembled WGS sequence"/>
</dbReference>
<keyword evidence="3" id="KW-1185">Reference proteome</keyword>
<gene>
    <name evidence="2" type="ORF">EV137_6482</name>
</gene>